<dbReference type="Proteomes" id="UP001214629">
    <property type="component" value="Chromosome"/>
</dbReference>
<evidence type="ECO:0000256" key="1">
    <source>
        <dbReference type="SAM" id="Phobius"/>
    </source>
</evidence>
<feature type="transmembrane region" description="Helical" evidence="1">
    <location>
        <begin position="52"/>
        <end position="72"/>
    </location>
</feature>
<keyword evidence="1" id="KW-0472">Membrane</keyword>
<organism evidence="2 3">
    <name type="scientific">Spiroplasma citri</name>
    <dbReference type="NCBI Taxonomy" id="2133"/>
    <lineage>
        <taxon>Bacteria</taxon>
        <taxon>Bacillati</taxon>
        <taxon>Mycoplasmatota</taxon>
        <taxon>Mollicutes</taxon>
        <taxon>Entomoplasmatales</taxon>
        <taxon>Spiroplasmataceae</taxon>
        <taxon>Spiroplasma</taxon>
    </lineage>
</organism>
<dbReference type="EMBL" id="CP096246">
    <property type="protein sequence ID" value="WFG95430.1"/>
    <property type="molecule type" value="Genomic_DNA"/>
</dbReference>
<dbReference type="RefSeq" id="WP_277938010.1">
    <property type="nucleotide sequence ID" value="NZ_CP096246.1"/>
</dbReference>
<evidence type="ECO:0000313" key="3">
    <source>
        <dbReference type="Proteomes" id="UP001214629"/>
    </source>
</evidence>
<name>A0AAX3SVU2_SPICI</name>
<evidence type="ECO:0000313" key="2">
    <source>
        <dbReference type="EMBL" id="WFG95430.1"/>
    </source>
</evidence>
<dbReference type="AlphaFoldDB" id="A0AAX3SVU2"/>
<sequence length="95" mass="10446">MSHNDITINVLLGNTPISNFLDNQFWAKPHSQILYVFDFNVGDAIKGYGAKYNISMGVFGGILAGCLVALIYNKYSGIKLPAALGFFQVVVLCQW</sequence>
<protein>
    <submittedName>
        <fullName evidence="2">PTS transporter subunit EIIC</fullName>
    </submittedName>
</protein>
<gene>
    <name evidence="2" type="ORF">M0C40_04865</name>
</gene>
<proteinExistence type="predicted"/>
<reference evidence="2 3" key="1">
    <citation type="submission" date="2022-04" db="EMBL/GenBank/DDBJ databases">
        <title>Whole genome of Spiroplasma citri.</title>
        <authorList>
            <person name="Khanchezar A."/>
            <person name="Izadpanah K."/>
            <person name="Taghavi M."/>
            <person name="Ghorbani A."/>
            <person name="Beven L."/>
        </authorList>
    </citation>
    <scope>NUCLEOTIDE SEQUENCE [LARGE SCALE GENOMIC DNA]</scope>
    <source>
        <strain evidence="2 3">D4</strain>
    </source>
</reference>
<keyword evidence="1" id="KW-1133">Transmembrane helix</keyword>
<keyword evidence="3" id="KW-1185">Reference proteome</keyword>
<keyword evidence="1" id="KW-0812">Transmembrane</keyword>
<accession>A0AAX3SVU2</accession>